<protein>
    <recommendedName>
        <fullName evidence="1">F-box domain-containing protein</fullName>
    </recommendedName>
</protein>
<feature type="domain" description="F-box" evidence="1">
    <location>
        <begin position="19"/>
        <end position="69"/>
    </location>
</feature>
<dbReference type="OrthoDB" id="586691at2759"/>
<proteinExistence type="predicted"/>
<dbReference type="InterPro" id="IPR053772">
    <property type="entry name" value="At1g61320/At1g61330-like"/>
</dbReference>
<dbReference type="Gene3D" id="3.80.10.10">
    <property type="entry name" value="Ribonuclease Inhibitor"/>
    <property type="match status" value="1"/>
</dbReference>
<dbReference type="AlphaFoldDB" id="A0A1R3JCU7"/>
<dbReference type="InterPro" id="IPR001810">
    <property type="entry name" value="F-box_dom"/>
</dbReference>
<dbReference type="Pfam" id="PF24758">
    <property type="entry name" value="LRR_At5g56370"/>
    <property type="match status" value="1"/>
</dbReference>
<dbReference type="InterPro" id="IPR055411">
    <property type="entry name" value="LRR_FXL15/At3g58940/PEG3-like"/>
</dbReference>
<accession>A0A1R3JCU7</accession>
<gene>
    <name evidence="2" type="ORF">COLO4_17439</name>
</gene>
<dbReference type="InterPro" id="IPR032675">
    <property type="entry name" value="LRR_dom_sf"/>
</dbReference>
<dbReference type="Pfam" id="PF08387">
    <property type="entry name" value="FBD"/>
    <property type="match status" value="1"/>
</dbReference>
<dbReference type="PANTHER" id="PTHR34145">
    <property type="entry name" value="OS02G0105600 PROTEIN"/>
    <property type="match status" value="1"/>
</dbReference>
<dbReference type="SUPFAM" id="SSF81383">
    <property type="entry name" value="F-box domain"/>
    <property type="match status" value="1"/>
</dbReference>
<dbReference type="SUPFAM" id="SSF52047">
    <property type="entry name" value="RNI-like"/>
    <property type="match status" value="1"/>
</dbReference>
<dbReference type="InterPro" id="IPR006566">
    <property type="entry name" value="FBD"/>
</dbReference>
<sequence length="522" mass="59073">MKSKLAKEVPDDVQGLADDDFVSKLPNPLLSEILSRLSADEVVRTSILSSRWKDSWRYVSRLDLDPKRMMNLDKQVITQQNLLLEYYNGVDNNNSSMNRRQIKKAISLASLMINKVLFSQKCNLKSCKISHFSDTTKSAQLEKWIEFLESEKGIQELALACDEFIFSEQNPSGRYLDNCKLSLKSGIFNCSTLHALELTHYKLENESPFHNCPNLRTLKLKWLSLNTETLDGILDSCPFLEHLSLSCCIGLDQVRIKNEIVKTVVLASLNLVAIYLSSKSLGVLVLHSLKCSPKNLIINAPKLRVFQAYFDPNLLRPQPTQFLRPAGDQPPLKVTSILEHCSGLLRHDENDKFSSFFEELWTLSLDLDLNNIRELLILSIILRLCNNLQKLEINTKQVQSEGTSDNGAAQTGWLPYPESTLWEVRELCDCITHTLKVVTIKGFEGREREVEFVRHLIKNACAMKRIDICCNDSCSRKGGEATLGLLSLPRSSIDVLIELKPGPGFRSAEVGASFQDWVLTLR</sequence>
<dbReference type="Pfam" id="PF00646">
    <property type="entry name" value="F-box"/>
    <property type="match status" value="1"/>
</dbReference>
<dbReference type="STRING" id="93759.A0A1R3JCU7"/>
<dbReference type="SMART" id="SM00579">
    <property type="entry name" value="FBD"/>
    <property type="match status" value="1"/>
</dbReference>
<dbReference type="EMBL" id="AWUE01016341">
    <property type="protein sequence ID" value="OMO92634.1"/>
    <property type="molecule type" value="Genomic_DNA"/>
</dbReference>
<evidence type="ECO:0000259" key="1">
    <source>
        <dbReference type="PROSITE" id="PS50181"/>
    </source>
</evidence>
<comment type="caution">
    <text evidence="2">The sequence shown here is derived from an EMBL/GenBank/DDBJ whole genome shotgun (WGS) entry which is preliminary data.</text>
</comment>
<dbReference type="PANTHER" id="PTHR34145:SF28">
    <property type="entry name" value="F-BOX DOMAIN-CONTAINING PROTEIN"/>
    <property type="match status" value="1"/>
</dbReference>
<dbReference type="Proteomes" id="UP000187203">
    <property type="component" value="Unassembled WGS sequence"/>
</dbReference>
<dbReference type="InterPro" id="IPR036047">
    <property type="entry name" value="F-box-like_dom_sf"/>
</dbReference>
<keyword evidence="3" id="KW-1185">Reference proteome</keyword>
<dbReference type="PROSITE" id="PS50181">
    <property type="entry name" value="FBOX"/>
    <property type="match status" value="1"/>
</dbReference>
<evidence type="ECO:0000313" key="2">
    <source>
        <dbReference type="EMBL" id="OMO92634.1"/>
    </source>
</evidence>
<name>A0A1R3JCU7_9ROSI</name>
<evidence type="ECO:0000313" key="3">
    <source>
        <dbReference type="Proteomes" id="UP000187203"/>
    </source>
</evidence>
<organism evidence="2 3">
    <name type="scientific">Corchorus olitorius</name>
    <dbReference type="NCBI Taxonomy" id="93759"/>
    <lineage>
        <taxon>Eukaryota</taxon>
        <taxon>Viridiplantae</taxon>
        <taxon>Streptophyta</taxon>
        <taxon>Embryophyta</taxon>
        <taxon>Tracheophyta</taxon>
        <taxon>Spermatophyta</taxon>
        <taxon>Magnoliopsida</taxon>
        <taxon>eudicotyledons</taxon>
        <taxon>Gunneridae</taxon>
        <taxon>Pentapetalae</taxon>
        <taxon>rosids</taxon>
        <taxon>malvids</taxon>
        <taxon>Malvales</taxon>
        <taxon>Malvaceae</taxon>
        <taxon>Grewioideae</taxon>
        <taxon>Apeibeae</taxon>
        <taxon>Corchorus</taxon>
    </lineage>
</organism>
<reference evidence="3" key="1">
    <citation type="submission" date="2013-09" db="EMBL/GenBank/DDBJ databases">
        <title>Corchorus olitorius genome sequencing.</title>
        <authorList>
            <person name="Alam M."/>
            <person name="Haque M.S."/>
            <person name="Islam M.S."/>
            <person name="Emdad E.M."/>
            <person name="Islam M.M."/>
            <person name="Ahmed B."/>
            <person name="Halim A."/>
            <person name="Hossen Q.M.M."/>
            <person name="Hossain M.Z."/>
            <person name="Ahmed R."/>
            <person name="Khan M.M."/>
            <person name="Islam R."/>
            <person name="Rashid M.M."/>
            <person name="Khan S.A."/>
            <person name="Rahman M.S."/>
            <person name="Alam M."/>
            <person name="Yahiya A.S."/>
            <person name="Khan M.S."/>
            <person name="Azam M.S."/>
            <person name="Haque T."/>
            <person name="Lashkar M.Z.H."/>
            <person name="Akhand A.I."/>
            <person name="Morshed G."/>
            <person name="Roy S."/>
            <person name="Uddin K.S."/>
            <person name="Rabeya T."/>
            <person name="Hossain A.S."/>
            <person name="Chowdhury A."/>
            <person name="Snigdha A.R."/>
            <person name="Mortoza M.S."/>
            <person name="Matin S.A."/>
            <person name="Hoque S.M.E."/>
            <person name="Islam M.K."/>
            <person name="Roy D.K."/>
            <person name="Haider R."/>
            <person name="Moosa M.M."/>
            <person name="Elias S.M."/>
            <person name="Hasan A.M."/>
            <person name="Jahan S."/>
            <person name="Shafiuddin M."/>
            <person name="Mahmood N."/>
            <person name="Shommy N.S."/>
        </authorList>
    </citation>
    <scope>NUCLEOTIDE SEQUENCE [LARGE SCALE GENOMIC DNA]</scope>
    <source>
        <strain evidence="3">cv. O-4</strain>
    </source>
</reference>